<evidence type="ECO:0000313" key="2">
    <source>
        <dbReference type="EMBL" id="EGZ12079.1"/>
    </source>
</evidence>
<sequence length="155" mass="17686">MDCGLPPNSTPRAHEQSTEYQASKKRRRNPIDDQTIISLATISQARDGLQSTKPRLTNTHKVRMMRALVAAMECELHCLQSKWTQQVPDACTRDTAQRCSLEKYAAKQSDKVHQELQEMFQQQQFLLVSLQTAVLRNSLHSNGRDILRNSTSTFD</sequence>
<dbReference type="SMR" id="G4ZYP6"/>
<dbReference type="EMBL" id="JH159157">
    <property type="protein sequence ID" value="EGZ12079.1"/>
    <property type="molecule type" value="Genomic_DNA"/>
</dbReference>
<gene>
    <name evidence="2" type="ORF">PHYSODRAFT_336546</name>
</gene>
<dbReference type="GeneID" id="20647220"/>
<dbReference type="KEGG" id="psoj:PHYSODRAFT_336546"/>
<dbReference type="RefSeq" id="XP_009532412.1">
    <property type="nucleotide sequence ID" value="XM_009534117.1"/>
</dbReference>
<dbReference type="InParanoid" id="G4ZYP6"/>
<name>G4ZYP6_PHYSP</name>
<proteinExistence type="predicted"/>
<keyword evidence="3" id="KW-1185">Reference proteome</keyword>
<organism evidence="2 3">
    <name type="scientific">Phytophthora sojae (strain P6497)</name>
    <name type="common">Soybean stem and root rot agent</name>
    <name type="synonym">Phytophthora megasperma f. sp. glycines</name>
    <dbReference type="NCBI Taxonomy" id="1094619"/>
    <lineage>
        <taxon>Eukaryota</taxon>
        <taxon>Sar</taxon>
        <taxon>Stramenopiles</taxon>
        <taxon>Oomycota</taxon>
        <taxon>Peronosporomycetes</taxon>
        <taxon>Peronosporales</taxon>
        <taxon>Peronosporaceae</taxon>
        <taxon>Phytophthora</taxon>
    </lineage>
</organism>
<feature type="region of interest" description="Disordered" evidence="1">
    <location>
        <begin position="1"/>
        <end position="30"/>
    </location>
</feature>
<dbReference type="Proteomes" id="UP000002640">
    <property type="component" value="Unassembled WGS sequence"/>
</dbReference>
<dbReference type="AlphaFoldDB" id="G4ZYP6"/>
<evidence type="ECO:0000313" key="3">
    <source>
        <dbReference type="Proteomes" id="UP000002640"/>
    </source>
</evidence>
<accession>G4ZYP6</accession>
<reference evidence="2 3" key="1">
    <citation type="journal article" date="2006" name="Science">
        <title>Phytophthora genome sequences uncover evolutionary origins and mechanisms of pathogenesis.</title>
        <authorList>
            <person name="Tyler B.M."/>
            <person name="Tripathy S."/>
            <person name="Zhang X."/>
            <person name="Dehal P."/>
            <person name="Jiang R.H."/>
            <person name="Aerts A."/>
            <person name="Arredondo F.D."/>
            <person name="Baxter L."/>
            <person name="Bensasson D."/>
            <person name="Beynon J.L."/>
            <person name="Chapman J."/>
            <person name="Damasceno C.M."/>
            <person name="Dorrance A.E."/>
            <person name="Dou D."/>
            <person name="Dickerman A.W."/>
            <person name="Dubchak I.L."/>
            <person name="Garbelotto M."/>
            <person name="Gijzen M."/>
            <person name="Gordon S.G."/>
            <person name="Govers F."/>
            <person name="Grunwald N.J."/>
            <person name="Huang W."/>
            <person name="Ivors K.L."/>
            <person name="Jones R.W."/>
            <person name="Kamoun S."/>
            <person name="Krampis K."/>
            <person name="Lamour K.H."/>
            <person name="Lee M.K."/>
            <person name="McDonald W.H."/>
            <person name="Medina M."/>
            <person name="Meijer H.J."/>
            <person name="Nordberg E.K."/>
            <person name="Maclean D.J."/>
            <person name="Ospina-Giraldo M.D."/>
            <person name="Morris P.F."/>
            <person name="Phuntumart V."/>
            <person name="Putnam N.H."/>
            <person name="Rash S."/>
            <person name="Rose J.K."/>
            <person name="Sakihama Y."/>
            <person name="Salamov A.A."/>
            <person name="Savidor A."/>
            <person name="Scheuring C.F."/>
            <person name="Smith B.M."/>
            <person name="Sobral B.W."/>
            <person name="Terry A."/>
            <person name="Torto-Alalibo T.A."/>
            <person name="Win J."/>
            <person name="Xu Z."/>
            <person name="Zhang H."/>
            <person name="Grigoriev I.V."/>
            <person name="Rokhsar D.S."/>
            <person name="Boore J.L."/>
        </authorList>
    </citation>
    <scope>NUCLEOTIDE SEQUENCE [LARGE SCALE GENOMIC DNA]</scope>
    <source>
        <strain evidence="2 3">P6497</strain>
    </source>
</reference>
<evidence type="ECO:0000256" key="1">
    <source>
        <dbReference type="SAM" id="MobiDB-lite"/>
    </source>
</evidence>
<protein>
    <submittedName>
        <fullName evidence="2">Uncharacterized protein</fullName>
    </submittedName>
</protein>